<reference evidence="1" key="2">
    <citation type="submission" date="2020-11" db="EMBL/GenBank/DDBJ databases">
        <authorList>
            <consortium name="DOE Joint Genome Institute"/>
            <person name="Kuo A."/>
            <person name="Miyauchi S."/>
            <person name="Kiss E."/>
            <person name="Drula E."/>
            <person name="Kohler A."/>
            <person name="Sanchez-Garcia M."/>
            <person name="Andreopoulos B."/>
            <person name="Barry K.W."/>
            <person name="Bonito G."/>
            <person name="Buee M."/>
            <person name="Carver A."/>
            <person name="Chen C."/>
            <person name="Cichocki N."/>
            <person name="Clum A."/>
            <person name="Culley D."/>
            <person name="Crous P.W."/>
            <person name="Fauchery L."/>
            <person name="Girlanda M."/>
            <person name="Hayes R."/>
            <person name="Keri Z."/>
            <person name="Labutti K."/>
            <person name="Lipzen A."/>
            <person name="Lombard V."/>
            <person name="Magnuson J."/>
            <person name="Maillard F."/>
            <person name="Morin E."/>
            <person name="Murat C."/>
            <person name="Nolan M."/>
            <person name="Ohm R."/>
            <person name="Pangilinan J."/>
            <person name="Pereira M."/>
            <person name="Perotto S."/>
            <person name="Peter M."/>
            <person name="Riley R."/>
            <person name="Sitrit Y."/>
            <person name="Stielow B."/>
            <person name="Szollosi G."/>
            <person name="Zifcakova L."/>
            <person name="Stursova M."/>
            <person name="Spatafora J.W."/>
            <person name="Tedersoo L."/>
            <person name="Vaario L.-M."/>
            <person name="Yamada A."/>
            <person name="Yan M."/>
            <person name="Wang P."/>
            <person name="Xu J."/>
            <person name="Bruns T."/>
            <person name="Baldrian P."/>
            <person name="Vilgalys R."/>
            <person name="Henrissat B."/>
            <person name="Grigoriev I.V."/>
            <person name="Hibbett D."/>
            <person name="Nagy L.G."/>
            <person name="Martin F.M."/>
        </authorList>
    </citation>
    <scope>NUCLEOTIDE SEQUENCE</scope>
    <source>
        <strain evidence="1">UH-Tt-Lm1</strain>
    </source>
</reference>
<organism evidence="1 2">
    <name type="scientific">Thelephora terrestris</name>
    <dbReference type="NCBI Taxonomy" id="56493"/>
    <lineage>
        <taxon>Eukaryota</taxon>
        <taxon>Fungi</taxon>
        <taxon>Dikarya</taxon>
        <taxon>Basidiomycota</taxon>
        <taxon>Agaricomycotina</taxon>
        <taxon>Agaricomycetes</taxon>
        <taxon>Thelephorales</taxon>
        <taxon>Thelephoraceae</taxon>
        <taxon>Thelephora</taxon>
    </lineage>
</organism>
<gene>
    <name evidence="1" type="ORF">BJ322DRAFT_1086987</name>
</gene>
<comment type="caution">
    <text evidence="1">The sequence shown here is derived from an EMBL/GenBank/DDBJ whole genome shotgun (WGS) entry which is preliminary data.</text>
</comment>
<accession>A0A9P6L2I5</accession>
<dbReference type="EMBL" id="WIUZ02000018">
    <property type="protein sequence ID" value="KAF9779882.1"/>
    <property type="molecule type" value="Genomic_DNA"/>
</dbReference>
<evidence type="ECO:0000313" key="2">
    <source>
        <dbReference type="Proteomes" id="UP000736335"/>
    </source>
</evidence>
<name>A0A9P6L2I5_9AGAM</name>
<keyword evidence="2" id="KW-1185">Reference proteome</keyword>
<protein>
    <submittedName>
        <fullName evidence="1">Uncharacterized protein</fullName>
    </submittedName>
</protein>
<proteinExistence type="predicted"/>
<dbReference type="AlphaFoldDB" id="A0A9P6L2I5"/>
<reference evidence="1" key="1">
    <citation type="journal article" date="2020" name="Nat. Commun.">
        <title>Large-scale genome sequencing of mycorrhizal fungi provides insights into the early evolution of symbiotic traits.</title>
        <authorList>
            <person name="Miyauchi S."/>
            <person name="Kiss E."/>
            <person name="Kuo A."/>
            <person name="Drula E."/>
            <person name="Kohler A."/>
            <person name="Sanchez-Garcia M."/>
            <person name="Morin E."/>
            <person name="Andreopoulos B."/>
            <person name="Barry K.W."/>
            <person name="Bonito G."/>
            <person name="Buee M."/>
            <person name="Carver A."/>
            <person name="Chen C."/>
            <person name="Cichocki N."/>
            <person name="Clum A."/>
            <person name="Culley D."/>
            <person name="Crous P.W."/>
            <person name="Fauchery L."/>
            <person name="Girlanda M."/>
            <person name="Hayes R.D."/>
            <person name="Keri Z."/>
            <person name="LaButti K."/>
            <person name="Lipzen A."/>
            <person name="Lombard V."/>
            <person name="Magnuson J."/>
            <person name="Maillard F."/>
            <person name="Murat C."/>
            <person name="Nolan M."/>
            <person name="Ohm R.A."/>
            <person name="Pangilinan J."/>
            <person name="Pereira M.F."/>
            <person name="Perotto S."/>
            <person name="Peter M."/>
            <person name="Pfister S."/>
            <person name="Riley R."/>
            <person name="Sitrit Y."/>
            <person name="Stielow J.B."/>
            <person name="Szollosi G."/>
            <person name="Zifcakova L."/>
            <person name="Stursova M."/>
            <person name="Spatafora J.W."/>
            <person name="Tedersoo L."/>
            <person name="Vaario L.M."/>
            <person name="Yamada A."/>
            <person name="Yan M."/>
            <person name="Wang P."/>
            <person name="Xu J."/>
            <person name="Bruns T."/>
            <person name="Baldrian P."/>
            <person name="Vilgalys R."/>
            <person name="Dunand C."/>
            <person name="Henrissat B."/>
            <person name="Grigoriev I.V."/>
            <person name="Hibbett D."/>
            <person name="Nagy L.G."/>
            <person name="Martin F.M."/>
        </authorList>
    </citation>
    <scope>NUCLEOTIDE SEQUENCE</scope>
    <source>
        <strain evidence="1">UH-Tt-Lm1</strain>
    </source>
</reference>
<evidence type="ECO:0000313" key="1">
    <source>
        <dbReference type="EMBL" id="KAF9779882.1"/>
    </source>
</evidence>
<dbReference type="Proteomes" id="UP000736335">
    <property type="component" value="Unassembled WGS sequence"/>
</dbReference>
<sequence>MGFNSLIVSRLSTPHSTDLEVAISTGCSGALTTNAASLSSLTAHIIVIMGARKPFEDPPFNLGGCFNLTELTLDMERAFLCLVTTTASILAPLDPLQHTRLERIRLTTSCVYQWICKGSRDRLTQAWKNLDAILSKLAEVTIGIRDKKLTLVLGTVCDGMCIPFGKKWLPELLPRFHRSGELRVEYERCLLENRRNGGCFCDHEPACLGEE</sequence>